<keyword evidence="4 8" id="KW-0812">Transmembrane</keyword>
<comment type="subcellular location">
    <subcellularLocation>
        <location evidence="1">Cell membrane</location>
        <topology evidence="1">Multi-pass membrane protein</topology>
    </subcellularLocation>
</comment>
<feature type="transmembrane region" description="Helical" evidence="8">
    <location>
        <begin position="90"/>
        <end position="108"/>
    </location>
</feature>
<evidence type="ECO:0000256" key="6">
    <source>
        <dbReference type="ARBA" id="ARBA00023136"/>
    </source>
</evidence>
<evidence type="ECO:0000256" key="3">
    <source>
        <dbReference type="ARBA" id="ARBA00022679"/>
    </source>
</evidence>
<dbReference type="InterPro" id="IPR018584">
    <property type="entry name" value="GT87"/>
</dbReference>
<keyword evidence="3 9" id="KW-0808">Transferase</keyword>
<feature type="transmembrane region" description="Helical" evidence="8">
    <location>
        <begin position="354"/>
        <end position="375"/>
    </location>
</feature>
<keyword evidence="10" id="KW-1185">Reference proteome</keyword>
<evidence type="ECO:0000313" key="9">
    <source>
        <dbReference type="EMBL" id="MFB9376681.1"/>
    </source>
</evidence>
<comment type="caution">
    <text evidence="9">The sequence shown here is derived from an EMBL/GenBank/DDBJ whole genome shotgun (WGS) entry which is preliminary data.</text>
</comment>
<name>A0ABV5LRG7_9ACTN</name>
<evidence type="ECO:0000256" key="5">
    <source>
        <dbReference type="ARBA" id="ARBA00022989"/>
    </source>
</evidence>
<dbReference type="EMBL" id="JBHMDM010000004">
    <property type="protein sequence ID" value="MFB9376681.1"/>
    <property type="molecule type" value="Genomic_DNA"/>
</dbReference>
<dbReference type="EC" id="2.4.-.-" evidence="9"/>
<dbReference type="RefSeq" id="WP_380135955.1">
    <property type="nucleotide sequence ID" value="NZ_JBHLUI010000003.1"/>
</dbReference>
<dbReference type="Pfam" id="PF09594">
    <property type="entry name" value="GT87"/>
    <property type="match status" value="1"/>
</dbReference>
<evidence type="ECO:0000256" key="7">
    <source>
        <dbReference type="ARBA" id="ARBA00024033"/>
    </source>
</evidence>
<feature type="transmembrane region" description="Helical" evidence="8">
    <location>
        <begin position="66"/>
        <end position="83"/>
    </location>
</feature>
<evidence type="ECO:0000256" key="2">
    <source>
        <dbReference type="ARBA" id="ARBA00022475"/>
    </source>
</evidence>
<keyword evidence="9" id="KW-0328">Glycosyltransferase</keyword>
<reference evidence="9 10" key="1">
    <citation type="submission" date="2024-09" db="EMBL/GenBank/DDBJ databases">
        <authorList>
            <person name="Sun Q."/>
            <person name="Mori K."/>
        </authorList>
    </citation>
    <scope>NUCLEOTIDE SEQUENCE [LARGE SCALE GENOMIC DNA]</scope>
    <source>
        <strain evidence="9 10">TISTR 1856</strain>
    </source>
</reference>
<keyword evidence="6 8" id="KW-0472">Membrane</keyword>
<feature type="transmembrane region" description="Helical" evidence="8">
    <location>
        <begin position="257"/>
        <end position="275"/>
    </location>
</feature>
<organism evidence="9 10">
    <name type="scientific">Kineococcus gynurae</name>
    <dbReference type="NCBI Taxonomy" id="452979"/>
    <lineage>
        <taxon>Bacteria</taxon>
        <taxon>Bacillati</taxon>
        <taxon>Actinomycetota</taxon>
        <taxon>Actinomycetes</taxon>
        <taxon>Kineosporiales</taxon>
        <taxon>Kineosporiaceae</taxon>
        <taxon>Kineococcus</taxon>
    </lineage>
</organism>
<feature type="transmembrane region" description="Helical" evidence="8">
    <location>
        <begin position="168"/>
        <end position="190"/>
    </location>
</feature>
<evidence type="ECO:0000256" key="4">
    <source>
        <dbReference type="ARBA" id="ARBA00022692"/>
    </source>
</evidence>
<gene>
    <name evidence="9" type="ORF">ACFFVI_06840</name>
</gene>
<evidence type="ECO:0000313" key="10">
    <source>
        <dbReference type="Proteomes" id="UP001589748"/>
    </source>
</evidence>
<keyword evidence="5 8" id="KW-1133">Transmembrane helix</keyword>
<keyword evidence="2" id="KW-1003">Cell membrane</keyword>
<evidence type="ECO:0000256" key="8">
    <source>
        <dbReference type="SAM" id="Phobius"/>
    </source>
</evidence>
<accession>A0ABV5LRG7</accession>
<comment type="similarity">
    <text evidence="7">Belongs to the glycosyltransferase 87 family.</text>
</comment>
<dbReference type="Proteomes" id="UP001589748">
    <property type="component" value="Unassembled WGS sequence"/>
</dbReference>
<dbReference type="GO" id="GO:0016757">
    <property type="term" value="F:glycosyltransferase activity"/>
    <property type="evidence" value="ECO:0007669"/>
    <property type="project" value="UniProtKB-KW"/>
</dbReference>
<sequence length="381" mass="39299">MNPGVRRLLPWLPLALALVWSAVVLATGVTTQSWQPGYDLSVYRHGAEDLLAGRDLYERVTDRGHYFVYPPLAAVLFVPLLLLPTAGPGAVGVDLVVWDVLLVVALVLGGGRLLRGAGVPARLVPTALALVVVSDPFREALVLGQVSPLVVLALVGGVVLAARSPWGGAVLAGLAGAVKVTPALVVALGVHRRWRRFALLTVGVGLVLTLLGALASPPAWSAYFGGLLWDSSRVAAPGTTSNNSLAGGFAHLGVPDGAATALGAVGTLVLLVWFLRRAGSVGAFEAGLAVSLLTCLGSPVTWSHHALAAPLAAVWWLSTREVRDGSRGAVVLAAVVLLVWILPVLQWGSVLGGTAGGVLAATRPLSVVFLVLLCGGRSVRR</sequence>
<feature type="transmembrane region" description="Helical" evidence="8">
    <location>
        <begin position="140"/>
        <end position="162"/>
    </location>
</feature>
<proteinExistence type="inferred from homology"/>
<feature type="transmembrane region" description="Helical" evidence="8">
    <location>
        <begin position="329"/>
        <end position="348"/>
    </location>
</feature>
<evidence type="ECO:0000256" key="1">
    <source>
        <dbReference type="ARBA" id="ARBA00004651"/>
    </source>
</evidence>
<protein>
    <submittedName>
        <fullName evidence="9">Glycosyltransferase family 87 protein</fullName>
        <ecNumber evidence="9">2.4.-.-</ecNumber>
    </submittedName>
</protein>
<feature type="transmembrane region" description="Helical" evidence="8">
    <location>
        <begin position="197"/>
        <end position="220"/>
    </location>
</feature>